<dbReference type="OrthoDB" id="5085180at2759"/>
<dbReference type="Pfam" id="PF17106">
    <property type="entry name" value="NACHT_sigma"/>
    <property type="match status" value="1"/>
</dbReference>
<evidence type="ECO:0000313" key="3">
    <source>
        <dbReference type="EMBL" id="EEU44478.1"/>
    </source>
</evidence>
<dbReference type="Pfam" id="PF17107">
    <property type="entry name" value="SesA"/>
    <property type="match status" value="2"/>
</dbReference>
<dbReference type="VEuPathDB" id="FungiDB:NECHADRAFT_101717"/>
<evidence type="ECO:0000259" key="2">
    <source>
        <dbReference type="Pfam" id="PF17107"/>
    </source>
</evidence>
<proteinExistence type="predicted"/>
<reference evidence="3 4" key="1">
    <citation type="journal article" date="2009" name="PLoS Genet.">
        <title>The genome of Nectria haematococca: contribution of supernumerary chromosomes to gene expansion.</title>
        <authorList>
            <person name="Coleman J.J."/>
            <person name="Rounsley S.D."/>
            <person name="Rodriguez-Carres M."/>
            <person name="Kuo A."/>
            <person name="Wasmann C.C."/>
            <person name="Grimwood J."/>
            <person name="Schmutz J."/>
            <person name="Taga M."/>
            <person name="White G.J."/>
            <person name="Zhou S."/>
            <person name="Schwartz D.C."/>
            <person name="Freitag M."/>
            <person name="Ma L.J."/>
            <person name="Danchin E.G."/>
            <person name="Henrissat B."/>
            <person name="Coutinho P.M."/>
            <person name="Nelson D.R."/>
            <person name="Straney D."/>
            <person name="Napoli C.A."/>
            <person name="Barker B.M."/>
            <person name="Gribskov M."/>
            <person name="Rep M."/>
            <person name="Kroken S."/>
            <person name="Molnar I."/>
            <person name="Rensing C."/>
            <person name="Kennell J.C."/>
            <person name="Zamora J."/>
            <person name="Farman M.L."/>
            <person name="Selker E.U."/>
            <person name="Salamov A."/>
            <person name="Shapiro H."/>
            <person name="Pangilinan J."/>
            <person name="Lindquist E."/>
            <person name="Lamers C."/>
            <person name="Grigoriev I.V."/>
            <person name="Geiser D.M."/>
            <person name="Covert S.F."/>
            <person name="Temporini E."/>
            <person name="Vanetten H.D."/>
        </authorList>
    </citation>
    <scope>NUCLEOTIDE SEQUENCE [LARGE SCALE GENOMIC DNA]</scope>
    <source>
        <strain evidence="4">ATCC MYA-4622 / CBS 123669 / FGSC 9596 / NRRL 45880 / 77-13-4</strain>
    </source>
</reference>
<dbReference type="EMBL" id="GG698900">
    <property type="protein sequence ID" value="EEU44478.1"/>
    <property type="molecule type" value="Genomic_DNA"/>
</dbReference>
<dbReference type="Proteomes" id="UP000005206">
    <property type="component" value="Chromosome 9"/>
</dbReference>
<evidence type="ECO:0000313" key="4">
    <source>
        <dbReference type="Proteomes" id="UP000005206"/>
    </source>
</evidence>
<sequence length="445" mass="48499">MSGIEVISLISAIIGIIDGTSKLVKTIKNSRDLPDGFKAVSERLPLIRAVLQAAERRIKESTEGQGDFGTIQVLLESCQDQALRLKSIMQEVTIQPGATFADRSLLVVRRLSKESKMEQLMKKLLENVQLLAAIQTIKPSIDAKAPCAIQALADPAPSIYQASAVAHYGIGHQFSNMGSGQQHVNMGKGQQVFAHSMIIQGSPRYGVVGILNSEAVQKPPFHVPCLSSRFASFFKFYAMSCQRIDKLISSTLRFLNDAAEKWEATLPHENLPPSFGNTRKWVSLVQEIVGGIQDQRKANSLDPDDTAILDVLESTKGAAKSLSAIFRVVADTSETERGSCYEEFLRKPNASGVEVVLLQLLQGPHELVNECIIEVTVDQVHQLAEAIEELALMQPPMPVSQTAAVAHYGKGDLFSNLANGHQNINKGTGAQYIAERMSWAGQSNP</sequence>
<feature type="domain" description="NACHT-NTPase sigma" evidence="1">
    <location>
        <begin position="405"/>
        <end position="436"/>
    </location>
</feature>
<dbReference type="KEGG" id="nhe:NECHADRAFT_101717"/>
<name>C7YUW0_FUSV7</name>
<gene>
    <name evidence="3" type="ORF">NECHADRAFT_101717</name>
</gene>
<feature type="domain" description="NACHT-NTPase and P-loop NTPases N-terminal" evidence="2">
    <location>
        <begin position="248"/>
        <end position="367"/>
    </location>
</feature>
<dbReference type="HOGENOM" id="CLU_615518_0_0_1"/>
<protein>
    <recommendedName>
        <fullName evidence="5">NACHT-NTPase and P-loop NTPases N-terminal domain-containing protein</fullName>
    </recommendedName>
</protein>
<dbReference type="InterPro" id="IPR031353">
    <property type="entry name" value="NACHT_sigma"/>
</dbReference>
<dbReference type="AlphaFoldDB" id="C7YUW0"/>
<dbReference type="GeneID" id="9665711"/>
<dbReference type="InParanoid" id="C7YUW0"/>
<accession>C7YUW0</accession>
<dbReference type="InterPro" id="IPR031352">
    <property type="entry name" value="SesA"/>
</dbReference>
<dbReference type="RefSeq" id="XP_003050191.1">
    <property type="nucleotide sequence ID" value="XM_003050145.1"/>
</dbReference>
<evidence type="ECO:0000259" key="1">
    <source>
        <dbReference type="Pfam" id="PF17106"/>
    </source>
</evidence>
<keyword evidence="4" id="KW-1185">Reference proteome</keyword>
<evidence type="ECO:0008006" key="5">
    <source>
        <dbReference type="Google" id="ProtNLM"/>
    </source>
</evidence>
<feature type="domain" description="NACHT-NTPase and P-loop NTPases N-terminal" evidence="2">
    <location>
        <begin position="10"/>
        <end position="131"/>
    </location>
</feature>
<organism evidence="3 4">
    <name type="scientific">Fusarium vanettenii (strain ATCC MYA-4622 / CBS 123669 / FGSC 9596 / NRRL 45880 / 77-13-4)</name>
    <name type="common">Fusarium solani subsp. pisi</name>
    <dbReference type="NCBI Taxonomy" id="660122"/>
    <lineage>
        <taxon>Eukaryota</taxon>
        <taxon>Fungi</taxon>
        <taxon>Dikarya</taxon>
        <taxon>Ascomycota</taxon>
        <taxon>Pezizomycotina</taxon>
        <taxon>Sordariomycetes</taxon>
        <taxon>Hypocreomycetidae</taxon>
        <taxon>Hypocreales</taxon>
        <taxon>Nectriaceae</taxon>
        <taxon>Fusarium</taxon>
        <taxon>Fusarium solani species complex</taxon>
        <taxon>Fusarium vanettenii</taxon>
    </lineage>
</organism>